<name>A0ABM0ZWT6_APLCA</name>
<keyword evidence="4" id="KW-1185">Reference proteome</keyword>
<dbReference type="InterPro" id="IPR029058">
    <property type="entry name" value="AB_hydrolase_fold"/>
</dbReference>
<dbReference type="RefSeq" id="XP_012936122.1">
    <property type="nucleotide sequence ID" value="XM_013080668.2"/>
</dbReference>
<protein>
    <submittedName>
        <fullName evidence="5">Gastric triacylglycerol lipase-like</fullName>
    </submittedName>
</protein>
<dbReference type="Pfam" id="PF00561">
    <property type="entry name" value="Abhydrolase_1"/>
    <property type="match status" value="1"/>
</dbReference>
<dbReference type="PANTHER" id="PTHR11005">
    <property type="entry name" value="LYSOSOMAL ACID LIPASE-RELATED"/>
    <property type="match status" value="1"/>
</dbReference>
<gene>
    <name evidence="5" type="primary">LOC101855859</name>
</gene>
<dbReference type="SUPFAM" id="SSF53474">
    <property type="entry name" value="alpha/beta-Hydrolases"/>
    <property type="match status" value="1"/>
</dbReference>
<feature type="non-terminal residue" evidence="5">
    <location>
        <position position="1"/>
    </location>
</feature>
<feature type="domain" description="AB hydrolase-1" evidence="3">
    <location>
        <begin position="28"/>
        <end position="178"/>
    </location>
</feature>
<organism evidence="4 5">
    <name type="scientific">Aplysia californica</name>
    <name type="common">California sea hare</name>
    <dbReference type="NCBI Taxonomy" id="6500"/>
    <lineage>
        <taxon>Eukaryota</taxon>
        <taxon>Metazoa</taxon>
        <taxon>Spiralia</taxon>
        <taxon>Lophotrochozoa</taxon>
        <taxon>Mollusca</taxon>
        <taxon>Gastropoda</taxon>
        <taxon>Heterobranchia</taxon>
        <taxon>Euthyneura</taxon>
        <taxon>Tectipleura</taxon>
        <taxon>Aplysiida</taxon>
        <taxon>Aplysioidea</taxon>
        <taxon>Aplysiidae</taxon>
        <taxon>Aplysia</taxon>
    </lineage>
</organism>
<evidence type="ECO:0000259" key="3">
    <source>
        <dbReference type="Pfam" id="PF00561"/>
    </source>
</evidence>
<evidence type="ECO:0000256" key="2">
    <source>
        <dbReference type="ARBA" id="ARBA00023098"/>
    </source>
</evidence>
<dbReference type="Proteomes" id="UP000694888">
    <property type="component" value="Unplaced"/>
</dbReference>
<dbReference type="InterPro" id="IPR000073">
    <property type="entry name" value="AB_hydrolase_1"/>
</dbReference>
<reference evidence="5" key="1">
    <citation type="submission" date="2025-08" db="UniProtKB">
        <authorList>
            <consortium name="RefSeq"/>
        </authorList>
    </citation>
    <scope>IDENTIFICATION</scope>
</reference>
<dbReference type="Gene3D" id="3.40.50.1820">
    <property type="entry name" value="alpha/beta hydrolase"/>
    <property type="match status" value="1"/>
</dbReference>
<evidence type="ECO:0000313" key="5">
    <source>
        <dbReference type="RefSeq" id="XP_012936122.1"/>
    </source>
</evidence>
<evidence type="ECO:0000313" key="4">
    <source>
        <dbReference type="Proteomes" id="UP000694888"/>
    </source>
</evidence>
<keyword evidence="2" id="KW-0443">Lipid metabolism</keyword>
<accession>A0ABM0ZWT6</accession>
<sequence length="344" mass="39081">NLYHIFSKHRWNVCDCSGLVFCPTDVRPVVLLQHGLCGASTDYLVSPANQSLAFLLADAGADVWLGNMRGNSYSKQHKHLSPSHSDFWRWSFDEMARYDIPAMIDYVLKVTNRKQLFYVGHSQGCSTMLIHGSRDKYITSKVRHFYALSPAARLQQTTGFTQKIVKIREIFKTFFNGVFHGSTDVGLFTNIAIVEIICKTEGLAFCRDKLFKMFGDDVRAFNTVRSFILITVRLSAGLGTVKNGVFENYDEGSPEANRKRYGQPTPPAYDLKGFQLPISVYYGGSDVLVAPGDVEWLLTQIKAEYVQRIGHYNHIDFVWAMDAPDTIYSHLIKHMFHLERLSPQ</sequence>
<proteinExistence type="predicted"/>
<keyword evidence="1" id="KW-0442">Lipid degradation</keyword>
<evidence type="ECO:0000256" key="1">
    <source>
        <dbReference type="ARBA" id="ARBA00022963"/>
    </source>
</evidence>
<dbReference type="GeneID" id="101855859"/>